<dbReference type="PROSITE" id="PS51257">
    <property type="entry name" value="PROKAR_LIPOPROTEIN"/>
    <property type="match status" value="1"/>
</dbReference>
<dbReference type="AlphaFoldDB" id="A0A7Y9EW90"/>
<evidence type="ECO:0008006" key="3">
    <source>
        <dbReference type="Google" id="ProtNLM"/>
    </source>
</evidence>
<name>A0A7Y9EW90_9MICO</name>
<dbReference type="RefSeq" id="WP_179433715.1">
    <property type="nucleotide sequence ID" value="NZ_BAABLC010000002.1"/>
</dbReference>
<dbReference type="InterPro" id="IPR043777">
    <property type="entry name" value="DUF5719"/>
</dbReference>
<proteinExistence type="predicted"/>
<sequence>MSGSKAVRVAGTGARLIGGLALSAACVAGVVVAVPMTLPGVQSTPAQTSVTPYPGDTLLTCAGPFRAVGRDATNATQQSTAGVPVIVSGADGTALQEETIATPDLADNPETTWFLGVPENREPAQIAAAESVDIRSDDLAGFAAASCREPSMESWIVGGAATTGASDILLVANPSEVTATVTFTVYGAQGTSKSQTVIPARTQRSIPLAEGAAGESSPVVQVTVSGAPVRAALQSSLIRTLDPAGIDLQDGVVRPDTSLQLLGVRAVLASTADAASTKLRLLAPTADADVTIRARAAADGAAAGDPIDVSIEAGLPSEVDLSMLQPGLYSIEIEASAPVVAAAWQTTAIGKGADFAWMTSAPELRGTTTFAVADGPQPQVQLTNAGDAAIEAVLTPLGAGEQRIEVPAHGSAMIDVAAGTVYTLESEGALRAAVSYLGTGQIAGYPVHPTSKASQPIVVTQ</sequence>
<accession>A0A7Y9EW90</accession>
<dbReference type="EMBL" id="JACCBH010000001">
    <property type="protein sequence ID" value="NYD54971.1"/>
    <property type="molecule type" value="Genomic_DNA"/>
</dbReference>
<protein>
    <recommendedName>
        <fullName evidence="3">Large extracellular alpha-helical protein</fullName>
    </recommendedName>
</protein>
<gene>
    <name evidence="1" type="ORF">BKA02_002026</name>
</gene>
<evidence type="ECO:0000313" key="1">
    <source>
        <dbReference type="EMBL" id="NYD54971.1"/>
    </source>
</evidence>
<dbReference type="Proteomes" id="UP000552045">
    <property type="component" value="Unassembled WGS sequence"/>
</dbReference>
<evidence type="ECO:0000313" key="2">
    <source>
        <dbReference type="Proteomes" id="UP000552045"/>
    </source>
</evidence>
<dbReference type="Pfam" id="PF18986">
    <property type="entry name" value="DUF5719"/>
    <property type="match status" value="1"/>
</dbReference>
<comment type="caution">
    <text evidence="1">The sequence shown here is derived from an EMBL/GenBank/DDBJ whole genome shotgun (WGS) entry which is preliminary data.</text>
</comment>
<organism evidence="1 2">
    <name type="scientific">Microbacterium pseudoresistens</name>
    <dbReference type="NCBI Taxonomy" id="640634"/>
    <lineage>
        <taxon>Bacteria</taxon>
        <taxon>Bacillati</taxon>
        <taxon>Actinomycetota</taxon>
        <taxon>Actinomycetes</taxon>
        <taxon>Micrococcales</taxon>
        <taxon>Microbacteriaceae</taxon>
        <taxon>Microbacterium</taxon>
    </lineage>
</organism>
<reference evidence="1 2" key="1">
    <citation type="submission" date="2020-07" db="EMBL/GenBank/DDBJ databases">
        <title>Sequencing the genomes of 1000 actinobacteria strains.</title>
        <authorList>
            <person name="Klenk H.-P."/>
        </authorList>
    </citation>
    <scope>NUCLEOTIDE SEQUENCE [LARGE SCALE GENOMIC DNA]</scope>
    <source>
        <strain evidence="1 2">DSM 22185</strain>
    </source>
</reference>
<keyword evidence="2" id="KW-1185">Reference proteome</keyword>